<dbReference type="GO" id="GO:0004803">
    <property type="term" value="F:transposase activity"/>
    <property type="evidence" value="ECO:0007669"/>
    <property type="project" value="InterPro"/>
</dbReference>
<feature type="region of interest" description="Disordered" evidence="1">
    <location>
        <begin position="94"/>
        <end position="123"/>
    </location>
</feature>
<evidence type="ECO:0000256" key="1">
    <source>
        <dbReference type="SAM" id="MobiDB-lite"/>
    </source>
</evidence>
<sequence length="229" mass="24362">MRCGSTATRCTSPTSRPPTSAVATSQPPPSRTDPLTPRTFPVRALVGVPAPGAGLRLGDDGLAAPARLERSRCLGCTGPGAAEEVAGREEARLVPGGDRLLPPPGRLARPKSGPSPVDCARPGSKRHVLTDGQCIPLAVSLTGGNRNDVTQLLPLLDKVPAVAGTVGRLRHRPDALLADRGYDHDKYRCLLRQRGIRPVIAETRRRARLRGLAPTEWTPVRVVMRRVSG</sequence>
<accession>A0A385D584</accession>
<dbReference type="PANTHER" id="PTHR30007:SF1">
    <property type="entry name" value="BLR1914 PROTEIN"/>
    <property type="match status" value="1"/>
</dbReference>
<organism evidence="3 4">
    <name type="scientific">Streptomyces koyangensis</name>
    <dbReference type="NCBI Taxonomy" id="188770"/>
    <lineage>
        <taxon>Bacteria</taxon>
        <taxon>Bacillati</taxon>
        <taxon>Actinomycetota</taxon>
        <taxon>Actinomycetes</taxon>
        <taxon>Kitasatosporales</taxon>
        <taxon>Streptomycetaceae</taxon>
        <taxon>Streptomyces</taxon>
        <taxon>Streptomyces aurantiacus group</taxon>
    </lineage>
</organism>
<dbReference type="Proteomes" id="UP000259636">
    <property type="component" value="Chromosome"/>
</dbReference>
<dbReference type="Pfam" id="PF01609">
    <property type="entry name" value="DDE_Tnp_1"/>
    <property type="match status" value="1"/>
</dbReference>
<dbReference type="AlphaFoldDB" id="A0A385D584"/>
<dbReference type="GO" id="GO:0006313">
    <property type="term" value="P:DNA transposition"/>
    <property type="evidence" value="ECO:0007669"/>
    <property type="project" value="InterPro"/>
</dbReference>
<feature type="compositionally biased region" description="Low complexity" evidence="1">
    <location>
        <begin position="1"/>
        <end position="25"/>
    </location>
</feature>
<gene>
    <name evidence="3" type="ORF">D0C37_02165</name>
</gene>
<feature type="domain" description="Transposase IS4-like" evidence="2">
    <location>
        <begin position="121"/>
        <end position="206"/>
    </location>
</feature>
<protein>
    <submittedName>
        <fullName evidence="3">IS4/IS5 family transposase</fullName>
    </submittedName>
</protein>
<dbReference type="InterPro" id="IPR002559">
    <property type="entry name" value="Transposase_11"/>
</dbReference>
<evidence type="ECO:0000313" key="4">
    <source>
        <dbReference type="Proteomes" id="UP000259636"/>
    </source>
</evidence>
<reference evidence="3 4" key="1">
    <citation type="submission" date="2018-08" db="EMBL/GenBank/DDBJ databases">
        <authorList>
            <person name="Ferrada E.E."/>
            <person name="Latorre B.A."/>
        </authorList>
    </citation>
    <scope>NUCLEOTIDE SEQUENCE [LARGE SCALE GENOMIC DNA]</scope>
    <source>
        <strain evidence="3 4">VK-A60T</strain>
    </source>
</reference>
<name>A0A385D584_9ACTN</name>
<dbReference type="PANTHER" id="PTHR30007">
    <property type="entry name" value="PHP DOMAIN PROTEIN"/>
    <property type="match status" value="1"/>
</dbReference>
<dbReference type="GO" id="GO:0003677">
    <property type="term" value="F:DNA binding"/>
    <property type="evidence" value="ECO:0007669"/>
    <property type="project" value="InterPro"/>
</dbReference>
<dbReference type="EMBL" id="CP031742">
    <property type="protein sequence ID" value="AXQ53538.1"/>
    <property type="molecule type" value="Genomic_DNA"/>
</dbReference>
<proteinExistence type="predicted"/>
<dbReference type="KEGG" id="sky:D0C37_02165"/>
<evidence type="ECO:0000313" key="3">
    <source>
        <dbReference type="EMBL" id="AXQ53538.1"/>
    </source>
</evidence>
<feature type="region of interest" description="Disordered" evidence="1">
    <location>
        <begin position="1"/>
        <end position="38"/>
    </location>
</feature>
<evidence type="ECO:0000259" key="2">
    <source>
        <dbReference type="Pfam" id="PF01609"/>
    </source>
</evidence>